<dbReference type="Proteomes" id="UP000247152">
    <property type="component" value="Unassembled WGS sequence"/>
</dbReference>
<accession>A0A317TZ67</accession>
<dbReference type="EMBL" id="QHJG01000079">
    <property type="protein sequence ID" value="PWY53777.1"/>
    <property type="molecule type" value="Genomic_DNA"/>
</dbReference>
<dbReference type="RefSeq" id="WP_110144306.1">
    <property type="nucleotide sequence ID" value="NZ_QHJG01000079.1"/>
</dbReference>
<feature type="region of interest" description="Disordered" evidence="1">
    <location>
        <begin position="1"/>
        <end position="26"/>
    </location>
</feature>
<gene>
    <name evidence="2" type="ORF">DGG96_20515</name>
</gene>
<sequence>MLDHAGRKQKRYKHNAKRERCASSKKSERSIFTRDFVFNRGAGTNEGGNIHQYVTEQMNACNEE</sequence>
<name>A0A317TZ67_9GAMM</name>
<evidence type="ECO:0000256" key="1">
    <source>
        <dbReference type="SAM" id="MobiDB-lite"/>
    </source>
</evidence>
<feature type="compositionally biased region" description="Basic residues" evidence="1">
    <location>
        <begin position="7"/>
        <end position="17"/>
    </location>
</feature>
<evidence type="ECO:0000313" key="3">
    <source>
        <dbReference type="Proteomes" id="UP000247152"/>
    </source>
</evidence>
<evidence type="ECO:0000313" key="2">
    <source>
        <dbReference type="EMBL" id="PWY53777.1"/>
    </source>
</evidence>
<reference evidence="2 3" key="1">
    <citation type="submission" date="2018-05" db="EMBL/GenBank/DDBJ databases">
        <title>Legionella qingyii sp.nov., whole genome shotgun sequence.</title>
        <authorList>
            <person name="Wu H."/>
            <person name="Zhu Q."/>
            <person name="Hu C."/>
        </authorList>
    </citation>
    <scope>NUCLEOTIDE SEQUENCE [LARGE SCALE GENOMIC DNA]</scope>
    <source>
        <strain evidence="2 3">HEB18</strain>
    </source>
</reference>
<dbReference type="AlphaFoldDB" id="A0A317TZ67"/>
<proteinExistence type="predicted"/>
<comment type="caution">
    <text evidence="2">The sequence shown here is derived from an EMBL/GenBank/DDBJ whole genome shotgun (WGS) entry which is preliminary data.</text>
</comment>
<organism evidence="2 3">
    <name type="scientific">Legionella qingyii</name>
    <dbReference type="NCBI Taxonomy" id="2184757"/>
    <lineage>
        <taxon>Bacteria</taxon>
        <taxon>Pseudomonadati</taxon>
        <taxon>Pseudomonadota</taxon>
        <taxon>Gammaproteobacteria</taxon>
        <taxon>Legionellales</taxon>
        <taxon>Legionellaceae</taxon>
        <taxon>Legionella</taxon>
    </lineage>
</organism>
<protein>
    <submittedName>
        <fullName evidence="2">Uncharacterized protein</fullName>
    </submittedName>
</protein>